<accession>A0A2K2G6G2</accession>
<evidence type="ECO:0000259" key="1">
    <source>
        <dbReference type="Pfam" id="PF05229"/>
    </source>
</evidence>
<dbReference type="Pfam" id="PF05229">
    <property type="entry name" value="SCPU"/>
    <property type="match status" value="1"/>
</dbReference>
<comment type="caution">
    <text evidence="2">The sequence shown here is derived from an EMBL/GenBank/DDBJ whole genome shotgun (WGS) entry which is preliminary data.</text>
</comment>
<dbReference type="PANTHER" id="PTHR37089">
    <property type="entry name" value="PROTEIN U-RELATED"/>
    <property type="match status" value="1"/>
</dbReference>
<name>A0A2K2G6G2_9SPHN</name>
<dbReference type="EMBL" id="LYMM01000002">
    <property type="protein sequence ID" value="PNU06612.1"/>
    <property type="molecule type" value="Genomic_DNA"/>
</dbReference>
<feature type="domain" description="Spore coat protein U/FanG" evidence="1">
    <location>
        <begin position="26"/>
        <end position="160"/>
    </location>
</feature>
<dbReference type="InterPro" id="IPR053167">
    <property type="entry name" value="Spore_coat_component"/>
</dbReference>
<keyword evidence="3" id="KW-1185">Reference proteome</keyword>
<evidence type="ECO:0000313" key="3">
    <source>
        <dbReference type="Proteomes" id="UP000236327"/>
    </source>
</evidence>
<dbReference type="InterPro" id="IPR007893">
    <property type="entry name" value="Spore_coat_U/FanG"/>
</dbReference>
<evidence type="ECO:0000313" key="2">
    <source>
        <dbReference type="EMBL" id="PNU06612.1"/>
    </source>
</evidence>
<sequence length="164" mass="16715">MVGFIQEGNPRCQNAILPDFNGADMTLVVNAERPTACIVEAGNPANLGTVPTTAVNTTGSTTISVTCPANVPYYVGLMPSNGNSDGLGSLAGTSGNPDTPNYQLRSISDTGPIWGDTATTTSVGNGVGGTGTGAADAIPVYVSVPSANYRPDTYTDTVTVHVRY</sequence>
<organism evidence="2 3">
    <name type="scientific">Novosphingobium guangzhouense</name>
    <dbReference type="NCBI Taxonomy" id="1850347"/>
    <lineage>
        <taxon>Bacteria</taxon>
        <taxon>Pseudomonadati</taxon>
        <taxon>Pseudomonadota</taxon>
        <taxon>Alphaproteobacteria</taxon>
        <taxon>Sphingomonadales</taxon>
        <taxon>Sphingomonadaceae</taxon>
        <taxon>Novosphingobium</taxon>
    </lineage>
</organism>
<protein>
    <recommendedName>
        <fullName evidence="1">Spore coat protein U/FanG domain-containing protein</fullName>
    </recommendedName>
</protein>
<dbReference type="AlphaFoldDB" id="A0A2K2G6G2"/>
<gene>
    <name evidence="2" type="ORF">A8V01_02955</name>
</gene>
<reference evidence="2 3" key="1">
    <citation type="submission" date="2016-05" db="EMBL/GenBank/DDBJ databases">
        <title>Complete genome sequence of Novosphingobium guangzhouense SA925(T).</title>
        <authorList>
            <person name="Sha S."/>
        </authorList>
    </citation>
    <scope>NUCLEOTIDE SEQUENCE [LARGE SCALE GENOMIC DNA]</scope>
    <source>
        <strain evidence="2 3">SA925</strain>
    </source>
</reference>
<proteinExistence type="predicted"/>
<dbReference type="Proteomes" id="UP000236327">
    <property type="component" value="Unassembled WGS sequence"/>
</dbReference>